<evidence type="ECO:0000256" key="1">
    <source>
        <dbReference type="SAM" id="MobiDB-lite"/>
    </source>
</evidence>
<evidence type="ECO:0000313" key="2">
    <source>
        <dbReference type="EMBL" id="CAA3033786.1"/>
    </source>
</evidence>
<reference evidence="2 3" key="1">
    <citation type="submission" date="2019-12" db="EMBL/GenBank/DDBJ databases">
        <authorList>
            <person name="Alioto T."/>
            <person name="Alioto T."/>
            <person name="Gomez Garrido J."/>
        </authorList>
    </citation>
    <scope>NUCLEOTIDE SEQUENCE [LARGE SCALE GENOMIC DNA]</scope>
</reference>
<evidence type="ECO:0000313" key="3">
    <source>
        <dbReference type="Proteomes" id="UP000594638"/>
    </source>
</evidence>
<name>A0A8S0VNU9_OLEEU</name>
<keyword evidence="3" id="KW-1185">Reference proteome</keyword>
<feature type="region of interest" description="Disordered" evidence="1">
    <location>
        <begin position="1"/>
        <end position="53"/>
    </location>
</feature>
<accession>A0A8S0VNU9</accession>
<dbReference type="AlphaFoldDB" id="A0A8S0VNU9"/>
<dbReference type="Gramene" id="OE9A061534T1">
    <property type="protein sequence ID" value="OE9A061534C1"/>
    <property type="gene ID" value="OE9A061534"/>
</dbReference>
<organism evidence="2 3">
    <name type="scientific">Olea europaea subsp. europaea</name>
    <dbReference type="NCBI Taxonomy" id="158383"/>
    <lineage>
        <taxon>Eukaryota</taxon>
        <taxon>Viridiplantae</taxon>
        <taxon>Streptophyta</taxon>
        <taxon>Embryophyta</taxon>
        <taxon>Tracheophyta</taxon>
        <taxon>Spermatophyta</taxon>
        <taxon>Magnoliopsida</taxon>
        <taxon>eudicotyledons</taxon>
        <taxon>Gunneridae</taxon>
        <taxon>Pentapetalae</taxon>
        <taxon>asterids</taxon>
        <taxon>lamiids</taxon>
        <taxon>Lamiales</taxon>
        <taxon>Oleaceae</taxon>
        <taxon>Oleeae</taxon>
        <taxon>Olea</taxon>
    </lineage>
</organism>
<dbReference type="Proteomes" id="UP000594638">
    <property type="component" value="Unassembled WGS sequence"/>
</dbReference>
<proteinExistence type="predicted"/>
<protein>
    <submittedName>
        <fullName evidence="2">Uncharacterized protein</fullName>
    </submittedName>
</protein>
<comment type="caution">
    <text evidence="2">The sequence shown here is derived from an EMBL/GenBank/DDBJ whole genome shotgun (WGS) entry which is preliminary data.</text>
</comment>
<dbReference type="EMBL" id="CACTIH010010828">
    <property type="protein sequence ID" value="CAA3033786.1"/>
    <property type="molecule type" value="Genomic_DNA"/>
</dbReference>
<sequence length="89" mass="9194">MEVGSEVPEEVGMAGVEVSEEAGMTEGVEGGTGVLKGETGVSEGVTEEVAEGTPEVVVEGDEGVAEDERMPEMMDDDIVFLSEGATEKE</sequence>
<feature type="compositionally biased region" description="Low complexity" evidence="1">
    <location>
        <begin position="35"/>
        <end position="44"/>
    </location>
</feature>
<gene>
    <name evidence="2" type="ORF">OLEA9_A061534</name>
</gene>